<proteinExistence type="inferred from homology"/>
<feature type="domain" description="Peptidase S9A N-terminal" evidence="6">
    <location>
        <begin position="15"/>
        <end position="422"/>
    </location>
</feature>
<dbReference type="Pfam" id="PF00326">
    <property type="entry name" value="Peptidase_S9"/>
    <property type="match status" value="1"/>
</dbReference>
<keyword evidence="4" id="KW-0720">Serine protease</keyword>
<evidence type="ECO:0000256" key="2">
    <source>
        <dbReference type="ARBA" id="ARBA00022670"/>
    </source>
</evidence>
<dbReference type="InterPro" id="IPR023302">
    <property type="entry name" value="Pept_S9A_N"/>
</dbReference>
<dbReference type="InterPro" id="IPR002470">
    <property type="entry name" value="Peptidase_S9A"/>
</dbReference>
<evidence type="ECO:0000313" key="8">
    <source>
        <dbReference type="Proteomes" id="UP000320806"/>
    </source>
</evidence>
<dbReference type="GO" id="GO:0004252">
    <property type="term" value="F:serine-type endopeptidase activity"/>
    <property type="evidence" value="ECO:0007669"/>
    <property type="project" value="InterPro"/>
</dbReference>
<dbReference type="SUPFAM" id="SSF50993">
    <property type="entry name" value="Peptidase/esterase 'gauge' domain"/>
    <property type="match status" value="1"/>
</dbReference>
<evidence type="ECO:0000256" key="4">
    <source>
        <dbReference type="ARBA" id="ARBA00022825"/>
    </source>
</evidence>
<dbReference type="PANTHER" id="PTHR11757:SF19">
    <property type="entry name" value="PROLYL ENDOPEPTIDASE-LIKE"/>
    <property type="match status" value="1"/>
</dbReference>
<dbReference type="InterPro" id="IPR051543">
    <property type="entry name" value="Serine_Peptidase_S9A"/>
</dbReference>
<dbReference type="PRINTS" id="PR00862">
    <property type="entry name" value="PROLIGOPTASE"/>
</dbReference>
<sequence>MTDSETPLQPPLAERIPSERVFHGDVFVDDFAWMRDHDDPRLLPHVKAENAYTEAVTGHLAAGTEAIFAEMKSRIVQDDVSVPVLLGDWWYYARTVEGQQYEIHCRTSRSAHADRPTPVPGTPLAGEQVLVDGNAEAAGEEFFELAALEIDRTGERMAILVDRTGGELYDLDVREIASGQVLDHTVKQASHDLAWSYDGTHLFYVRRDDAWRAHQVWRHELGSNTESDVLVLEEADEMFALGIESSRDDKWLVIQSGSQLTSEVRLLDLRDPLSEPLLVEPRKHGLDYSVEVDGDRIIVTHNGTHADFALAWAPLDAPGRANWKPVYEPAAGERVLGALAFEGFVTMFLRRGGLPTADLLSKAIAGEEPYGDPRPIDVNGIPRIGPGSNPSYDQTTVQLVATSLLTPRTVVDVDSDGASSVLKVQDVRGFDPEKYVEERVWVTARDGVQVPVDIARRADVRADGTNPGFIYGYGSYEVSIDPAFSALRLSMLDRGVVYALAHPRGGGEMGRAWYDDGKMLAKNNTFDDFVDCSRWLIDQQWVAPDRLAAEGGSAGGLLIGAVVNRAPEVFRVVHAAVPFVDALTTILDPTLPLTVGEWEEWGNPIEDPRVYAYMKGYSPYENIRPVQYPAILATTSINDTRVSFVEPVKWVQQLREITSNGADRPIVLKTEIVAGHAGSSGRYDAWKQDAFEIAFMLDQIKAL</sequence>
<dbReference type="Gene3D" id="3.40.50.1820">
    <property type="entry name" value="alpha/beta hydrolase"/>
    <property type="match status" value="1"/>
</dbReference>
<keyword evidence="3" id="KW-0378">Hydrolase</keyword>
<dbReference type="EMBL" id="VFMO01000001">
    <property type="protein sequence ID" value="TQJ14195.1"/>
    <property type="molecule type" value="Genomic_DNA"/>
</dbReference>
<dbReference type="AlphaFoldDB" id="A0A542EFU8"/>
<dbReference type="Gene3D" id="2.130.10.120">
    <property type="entry name" value="Prolyl oligopeptidase, N-terminal domain"/>
    <property type="match status" value="1"/>
</dbReference>
<dbReference type="InterPro" id="IPR001375">
    <property type="entry name" value="Peptidase_S9_cat"/>
</dbReference>
<dbReference type="Proteomes" id="UP000320806">
    <property type="component" value="Unassembled WGS sequence"/>
</dbReference>
<name>A0A542EFU8_9MICO</name>
<keyword evidence="8" id="KW-1185">Reference proteome</keyword>
<feature type="domain" description="Peptidase S9 prolyl oligopeptidase catalytic" evidence="5">
    <location>
        <begin position="483"/>
        <end position="701"/>
    </location>
</feature>
<reference evidence="7 8" key="1">
    <citation type="submission" date="2019-06" db="EMBL/GenBank/DDBJ databases">
        <title>Sequencing the genomes of 1000 actinobacteria strains.</title>
        <authorList>
            <person name="Klenk H.-P."/>
        </authorList>
    </citation>
    <scope>NUCLEOTIDE SEQUENCE [LARGE SCALE GENOMIC DNA]</scope>
    <source>
        <strain evidence="7 8">DSM 19828</strain>
    </source>
</reference>
<dbReference type="InterPro" id="IPR029058">
    <property type="entry name" value="AB_hydrolase_fold"/>
</dbReference>
<evidence type="ECO:0000256" key="3">
    <source>
        <dbReference type="ARBA" id="ARBA00022801"/>
    </source>
</evidence>
<keyword evidence="2" id="KW-0645">Protease</keyword>
<dbReference type="RefSeq" id="WP_141928076.1">
    <property type="nucleotide sequence ID" value="NZ_BAABCI010000034.1"/>
</dbReference>
<dbReference type="SUPFAM" id="SSF53474">
    <property type="entry name" value="alpha/beta-Hydrolases"/>
    <property type="match status" value="1"/>
</dbReference>
<protein>
    <submittedName>
        <fullName evidence="7">Oligopeptidase B</fullName>
    </submittedName>
</protein>
<evidence type="ECO:0000313" key="7">
    <source>
        <dbReference type="EMBL" id="TQJ14195.1"/>
    </source>
</evidence>
<comment type="similarity">
    <text evidence="1">Belongs to the peptidase S9A family.</text>
</comment>
<comment type="caution">
    <text evidence="7">The sequence shown here is derived from an EMBL/GenBank/DDBJ whole genome shotgun (WGS) entry which is preliminary data.</text>
</comment>
<dbReference type="GO" id="GO:0006508">
    <property type="term" value="P:proteolysis"/>
    <property type="evidence" value="ECO:0007669"/>
    <property type="project" value="UniProtKB-KW"/>
</dbReference>
<evidence type="ECO:0000256" key="1">
    <source>
        <dbReference type="ARBA" id="ARBA00005228"/>
    </source>
</evidence>
<dbReference type="PANTHER" id="PTHR11757">
    <property type="entry name" value="PROTEASE FAMILY S9A OLIGOPEPTIDASE"/>
    <property type="match status" value="1"/>
</dbReference>
<organism evidence="7 8">
    <name type="scientific">Yimella lutea</name>
    <dbReference type="NCBI Taxonomy" id="587872"/>
    <lineage>
        <taxon>Bacteria</taxon>
        <taxon>Bacillati</taxon>
        <taxon>Actinomycetota</taxon>
        <taxon>Actinomycetes</taxon>
        <taxon>Micrococcales</taxon>
        <taxon>Dermacoccaceae</taxon>
        <taxon>Yimella</taxon>
    </lineage>
</organism>
<evidence type="ECO:0000259" key="5">
    <source>
        <dbReference type="Pfam" id="PF00326"/>
    </source>
</evidence>
<dbReference type="Pfam" id="PF02897">
    <property type="entry name" value="Peptidase_S9_N"/>
    <property type="match status" value="1"/>
</dbReference>
<dbReference type="OrthoDB" id="9801421at2"/>
<accession>A0A542EFU8</accession>
<gene>
    <name evidence="7" type="ORF">FB459_1642</name>
</gene>
<evidence type="ECO:0000259" key="6">
    <source>
        <dbReference type="Pfam" id="PF02897"/>
    </source>
</evidence>